<name>A0A3B1DUD0_9ZZZZ</name>
<dbReference type="EMBL" id="UOGL01000356">
    <property type="protein sequence ID" value="VAX39668.1"/>
    <property type="molecule type" value="Genomic_DNA"/>
</dbReference>
<accession>A0A3B1DUD0</accession>
<organism evidence="1">
    <name type="scientific">hydrothermal vent metagenome</name>
    <dbReference type="NCBI Taxonomy" id="652676"/>
    <lineage>
        <taxon>unclassified sequences</taxon>
        <taxon>metagenomes</taxon>
        <taxon>ecological metagenomes</taxon>
    </lineage>
</organism>
<evidence type="ECO:0000313" key="1">
    <source>
        <dbReference type="EMBL" id="VAX39668.1"/>
    </source>
</evidence>
<reference evidence="1" key="1">
    <citation type="submission" date="2018-06" db="EMBL/GenBank/DDBJ databases">
        <authorList>
            <person name="Zhirakovskaya E."/>
        </authorList>
    </citation>
    <scope>NUCLEOTIDE SEQUENCE</scope>
</reference>
<protein>
    <submittedName>
        <fullName evidence="1">Uncharacterized protein</fullName>
    </submittedName>
</protein>
<proteinExistence type="predicted"/>
<feature type="non-terminal residue" evidence="1">
    <location>
        <position position="1"/>
    </location>
</feature>
<dbReference type="AlphaFoldDB" id="A0A3B1DUD0"/>
<sequence length="119" mass="13337">EAETVACTIGFLGAFVFDYQGSIDIGKELHVKGTFNGSEGNSVFVGMTSLDEIKDFTLPNRDKQMLRFLSNNIQRALGGASKSLEIYQHQSHTYRCFFNDELEITEGTVRMTLFPSTKK</sequence>
<gene>
    <name evidence="1" type="ORF">MNBD_PLANCTO02-437</name>
</gene>